<evidence type="ECO:0000256" key="7">
    <source>
        <dbReference type="ARBA" id="ARBA00023002"/>
    </source>
</evidence>
<evidence type="ECO:0000256" key="2">
    <source>
        <dbReference type="ARBA" id="ARBA00007443"/>
    </source>
</evidence>
<evidence type="ECO:0000256" key="5">
    <source>
        <dbReference type="ARBA" id="ARBA00022896"/>
    </source>
</evidence>
<evidence type="ECO:0000256" key="12">
    <source>
        <dbReference type="SAM" id="MobiDB-lite"/>
    </source>
</evidence>
<keyword evidence="15" id="KW-1185">Reference proteome</keyword>
<evidence type="ECO:0000256" key="6">
    <source>
        <dbReference type="ARBA" id="ARBA00022964"/>
    </source>
</evidence>
<dbReference type="PROSITE" id="PS51471">
    <property type="entry name" value="FE2OG_OXY"/>
    <property type="match status" value="1"/>
</dbReference>
<dbReference type="InterPro" id="IPR019601">
    <property type="entry name" value="Oxoglutarate/Fe-dep_Oase_C"/>
</dbReference>
<evidence type="ECO:0000313" key="14">
    <source>
        <dbReference type="EMBL" id="CAJ0939768.1"/>
    </source>
</evidence>
<evidence type="ECO:0000259" key="13">
    <source>
        <dbReference type="PROSITE" id="PS51471"/>
    </source>
</evidence>
<protein>
    <recommendedName>
        <fullName evidence="3">Prolyl 3-hydroxylase OGFOD1</fullName>
    </recommendedName>
    <alternativeName>
        <fullName evidence="10">2-oxoglutarate and iron-dependent oxygenase domain-containing protein 1</fullName>
    </alternativeName>
    <alternativeName>
        <fullName evidence="9">uS12 prolyl 3-hydroxylase</fullName>
    </alternativeName>
</protein>
<evidence type="ECO:0000256" key="11">
    <source>
        <dbReference type="ARBA" id="ARBA00047444"/>
    </source>
</evidence>
<dbReference type="PANTHER" id="PTHR12117">
    <property type="entry name" value="HISTONE ACETYLTRANSFERASE COMPLEX"/>
    <property type="match status" value="1"/>
</dbReference>
<evidence type="ECO:0000256" key="9">
    <source>
        <dbReference type="ARBA" id="ARBA00029938"/>
    </source>
</evidence>
<evidence type="ECO:0000313" key="15">
    <source>
        <dbReference type="Proteomes" id="UP001176940"/>
    </source>
</evidence>
<feature type="region of interest" description="Disordered" evidence="12">
    <location>
        <begin position="435"/>
        <end position="473"/>
    </location>
</feature>
<feature type="domain" description="Fe2OG dioxygenase" evidence="13">
    <location>
        <begin position="201"/>
        <end position="303"/>
    </location>
</feature>
<keyword evidence="4" id="KW-0479">Metal-binding</keyword>
<evidence type="ECO:0000256" key="4">
    <source>
        <dbReference type="ARBA" id="ARBA00022723"/>
    </source>
</evidence>
<accession>A0ABN9LDY3</accession>
<evidence type="ECO:0000256" key="10">
    <source>
        <dbReference type="ARBA" id="ARBA00031489"/>
    </source>
</evidence>
<keyword evidence="8" id="KW-0408">Iron</keyword>
<keyword evidence="5" id="KW-0847">Vitamin C</keyword>
<comment type="cofactor">
    <cofactor evidence="1">
        <name>L-ascorbate</name>
        <dbReference type="ChEBI" id="CHEBI:38290"/>
    </cofactor>
</comment>
<organism evidence="14 15">
    <name type="scientific">Ranitomeya imitator</name>
    <name type="common">mimic poison frog</name>
    <dbReference type="NCBI Taxonomy" id="111125"/>
    <lineage>
        <taxon>Eukaryota</taxon>
        <taxon>Metazoa</taxon>
        <taxon>Chordata</taxon>
        <taxon>Craniata</taxon>
        <taxon>Vertebrata</taxon>
        <taxon>Euteleostomi</taxon>
        <taxon>Amphibia</taxon>
        <taxon>Batrachia</taxon>
        <taxon>Anura</taxon>
        <taxon>Neobatrachia</taxon>
        <taxon>Hyloidea</taxon>
        <taxon>Dendrobatidae</taxon>
        <taxon>Dendrobatinae</taxon>
        <taxon>Ranitomeya</taxon>
    </lineage>
</organism>
<dbReference type="InterPro" id="IPR006620">
    <property type="entry name" value="Pro_4_hyd_alph"/>
</dbReference>
<dbReference type="Pfam" id="PF10637">
    <property type="entry name" value="Ofd1_CTDD"/>
    <property type="match status" value="1"/>
</dbReference>
<dbReference type="EMBL" id="CAUEEQ010015927">
    <property type="protein sequence ID" value="CAJ0939768.1"/>
    <property type="molecule type" value="Genomic_DNA"/>
</dbReference>
<gene>
    <name evidence="14" type="ORF">RIMI_LOCUS8137096</name>
</gene>
<dbReference type="Pfam" id="PF13661">
    <property type="entry name" value="2OG-FeII_Oxy_4"/>
    <property type="match status" value="1"/>
</dbReference>
<keyword evidence="6" id="KW-0223">Dioxygenase</keyword>
<keyword evidence="7" id="KW-0560">Oxidoreductase</keyword>
<comment type="catalytic activity">
    <reaction evidence="11">
        <text>[ribosomal protein uS12]-L-proline + 2-oxoglutarate + O2 = [ribosomal protein uS12]-(3S)-3-hydroxy-L-proline + succinate + CO2</text>
        <dbReference type="Rhea" id="RHEA:54156"/>
        <dbReference type="Rhea" id="RHEA-COMP:13816"/>
        <dbReference type="Rhea" id="RHEA-COMP:13818"/>
        <dbReference type="ChEBI" id="CHEBI:15379"/>
        <dbReference type="ChEBI" id="CHEBI:16526"/>
        <dbReference type="ChEBI" id="CHEBI:16810"/>
        <dbReference type="ChEBI" id="CHEBI:30031"/>
        <dbReference type="ChEBI" id="CHEBI:50342"/>
        <dbReference type="ChEBI" id="CHEBI:85428"/>
    </reaction>
</comment>
<evidence type="ECO:0000256" key="1">
    <source>
        <dbReference type="ARBA" id="ARBA00001961"/>
    </source>
</evidence>
<reference evidence="14" key="1">
    <citation type="submission" date="2023-07" db="EMBL/GenBank/DDBJ databases">
        <authorList>
            <person name="Stuckert A."/>
        </authorList>
    </citation>
    <scope>NUCLEOTIDE SEQUENCE</scope>
</reference>
<dbReference type="PANTHER" id="PTHR12117:SF0">
    <property type="entry name" value="PROLYL 3-HYDROXYLASE OGFOD1"/>
    <property type="match status" value="1"/>
</dbReference>
<comment type="similarity">
    <text evidence="2">Belongs to the TPA1 family.</text>
</comment>
<dbReference type="Proteomes" id="UP001176940">
    <property type="component" value="Unassembled WGS sequence"/>
</dbReference>
<dbReference type="InterPro" id="IPR039558">
    <property type="entry name" value="TPA1/OFD1_N"/>
</dbReference>
<dbReference type="InterPro" id="IPR005123">
    <property type="entry name" value="Oxoglu/Fe-dep_dioxygenase_dom"/>
</dbReference>
<evidence type="ECO:0000256" key="3">
    <source>
        <dbReference type="ARBA" id="ARBA00016364"/>
    </source>
</evidence>
<dbReference type="SMART" id="SM00702">
    <property type="entry name" value="P4Hc"/>
    <property type="match status" value="1"/>
</dbReference>
<proteinExistence type="inferred from homology"/>
<dbReference type="InterPro" id="IPR051842">
    <property type="entry name" value="uS12_prolyl_hydroxylase"/>
</dbReference>
<name>A0ABN9LDY3_9NEOB</name>
<evidence type="ECO:0000256" key="8">
    <source>
        <dbReference type="ARBA" id="ARBA00023004"/>
    </source>
</evidence>
<sequence length="584" mass="65969">MTDILLPPNRFPALRSRTTRALNAGAPLPVEAGSCHNAATLCGGNHGNCSSGEELFIRVLFAIEMSGKRRQIVQQGGGSKKGRLAARAELSAALRGQAGREEARRAWEKRAAASCGPVVVDSVPFQHCIIHSFIENSTFLDGLKEELLDLRFHEKSNDLYKFQQSEDLKSRKEPHISALRDVLFVDFRQWLSEVTGVKLETTVDISCAQYNYTDTLLCHDDELEGRRFAFILYLAPEWSEADGGTLDLYSTDDRTQPGSIVKSLVPSCNTLVFFEVSPVSFHQVSEVLSEDKCRLSVSGWFHGSSLARPPRCLDPAPIRNPHIPLDHEILYEWINPAYLSFEYQSQIQEEFEDSSEISLKEFLKEEKFGAVCAALETHHIDWELLGPPNRRCYKKAKGEIPEVLSACMDLLRSEAFFLFLSNLTGLKLHFLAPDNEDSDEGEGSSGDNTKSLMRRHGAGPADPSAQSEGGKVPTCTGELRHWKHGNYTMIHDQDPEWQELALDLLLFCGCEEWEPEYGGFTSYIAKEEDEELLTVYPENNCLALVYRDRETMRFVKHINHRSLQRDANRPNRSGFWDFAFAYYE</sequence>
<dbReference type="Gene3D" id="2.60.120.620">
    <property type="entry name" value="q2cbj1_9rhob like domain"/>
    <property type="match status" value="2"/>
</dbReference>
<comment type="caution">
    <text evidence="14">The sequence shown here is derived from an EMBL/GenBank/DDBJ whole genome shotgun (WGS) entry which is preliminary data.</text>
</comment>